<accession>A0A9D2ZW85</accession>
<evidence type="ECO:0000313" key="3">
    <source>
        <dbReference type="Proteomes" id="UP000743760"/>
    </source>
</evidence>
<feature type="transmembrane region" description="Helical" evidence="1">
    <location>
        <begin position="50"/>
        <end position="71"/>
    </location>
</feature>
<gene>
    <name evidence="2" type="ORF">K8V74_06630</name>
</gene>
<evidence type="ECO:0000313" key="2">
    <source>
        <dbReference type="EMBL" id="HJE77605.1"/>
    </source>
</evidence>
<comment type="caution">
    <text evidence="2">The sequence shown here is derived from an EMBL/GenBank/DDBJ whole genome shotgun (WGS) entry which is preliminary data.</text>
</comment>
<keyword evidence="1" id="KW-1133">Transmembrane helix</keyword>
<protein>
    <submittedName>
        <fullName evidence="2">Uncharacterized protein</fullName>
    </submittedName>
</protein>
<proteinExistence type="predicted"/>
<reference evidence="2" key="2">
    <citation type="submission" date="2021-09" db="EMBL/GenBank/DDBJ databases">
        <authorList>
            <person name="Gilroy R."/>
        </authorList>
    </citation>
    <scope>NUCLEOTIDE SEQUENCE</scope>
    <source>
        <strain evidence="2">CHK139-4039</strain>
    </source>
</reference>
<evidence type="ECO:0000256" key="1">
    <source>
        <dbReference type="SAM" id="Phobius"/>
    </source>
</evidence>
<dbReference type="Proteomes" id="UP000743760">
    <property type="component" value="Unassembled WGS sequence"/>
</dbReference>
<feature type="transmembrane region" description="Helical" evidence="1">
    <location>
        <begin position="24"/>
        <end position="43"/>
    </location>
</feature>
<keyword evidence="1" id="KW-0812">Transmembrane</keyword>
<sequence>MGLACLAAPRVVLHDLNIIEEGTFVNALFVFLPPLIWIVTVLIARVPKPLITLLAVGLCYGVFLALGHQLLWNHSVGDNPPQLGGNLSGLDPSAQSLIFRSFAVGSSLLIGVVVGAISGTIASGLKTLFRRPRRGGQD</sequence>
<dbReference type="EMBL" id="DYXR01000212">
    <property type="protein sequence ID" value="HJE77605.1"/>
    <property type="molecule type" value="Genomic_DNA"/>
</dbReference>
<organism evidence="2 3">
    <name type="scientific">Brevibacterium epidermidis</name>
    <dbReference type="NCBI Taxonomy" id="1698"/>
    <lineage>
        <taxon>Bacteria</taxon>
        <taxon>Bacillati</taxon>
        <taxon>Actinomycetota</taxon>
        <taxon>Actinomycetes</taxon>
        <taxon>Micrococcales</taxon>
        <taxon>Brevibacteriaceae</taxon>
        <taxon>Brevibacterium</taxon>
    </lineage>
</organism>
<dbReference type="AlphaFoldDB" id="A0A9D2ZW85"/>
<keyword evidence="1" id="KW-0472">Membrane</keyword>
<name>A0A9D2ZW85_BREEP</name>
<reference evidence="2" key="1">
    <citation type="journal article" date="2021" name="PeerJ">
        <title>Extensive microbial diversity within the chicken gut microbiome revealed by metagenomics and culture.</title>
        <authorList>
            <person name="Gilroy R."/>
            <person name="Ravi A."/>
            <person name="Getino M."/>
            <person name="Pursley I."/>
            <person name="Horton D.L."/>
            <person name="Alikhan N.F."/>
            <person name="Baker D."/>
            <person name="Gharbi K."/>
            <person name="Hall N."/>
            <person name="Watson M."/>
            <person name="Adriaenssens E.M."/>
            <person name="Foster-Nyarko E."/>
            <person name="Jarju S."/>
            <person name="Secka A."/>
            <person name="Antonio M."/>
            <person name="Oren A."/>
            <person name="Chaudhuri R.R."/>
            <person name="La Ragione R."/>
            <person name="Hildebrand F."/>
            <person name="Pallen M.J."/>
        </authorList>
    </citation>
    <scope>NUCLEOTIDE SEQUENCE</scope>
    <source>
        <strain evidence="2">CHK139-4039</strain>
    </source>
</reference>
<feature type="transmembrane region" description="Helical" evidence="1">
    <location>
        <begin position="97"/>
        <end position="125"/>
    </location>
</feature>